<accession>A0ACC1JCW9</accession>
<gene>
    <name evidence="1" type="ORF">FBU59_001839</name>
</gene>
<reference evidence="1" key="1">
    <citation type="submission" date="2022-07" db="EMBL/GenBank/DDBJ databases">
        <title>Phylogenomic reconstructions and comparative analyses of Kickxellomycotina fungi.</title>
        <authorList>
            <person name="Reynolds N.K."/>
            <person name="Stajich J.E."/>
            <person name="Barry K."/>
            <person name="Grigoriev I.V."/>
            <person name="Crous P."/>
            <person name="Smith M.E."/>
        </authorList>
    </citation>
    <scope>NUCLEOTIDE SEQUENCE</scope>
    <source>
        <strain evidence="1">NRRL 5244</strain>
    </source>
</reference>
<name>A0ACC1JCW9_9FUNG</name>
<evidence type="ECO:0000313" key="2">
    <source>
        <dbReference type="Proteomes" id="UP001150603"/>
    </source>
</evidence>
<protein>
    <submittedName>
        <fullName evidence="1">Uncharacterized protein</fullName>
    </submittedName>
</protein>
<sequence>MCTSLVRVTPALLDFGPVDVGTLKSLDLVIENQSAVAAAIQCQVDSKVITCNRAPLTVPALQSVRVRVDIYPRRVNARYRKQIVVRNLHNRRNDSVVEVRSEHVDRRRMAYHNLFYRTLVPDNEQNFVDFGTIPLNSRVLRRVNLHSRCPRPMTIQLAAGDDGGGVVSLYTTVDPRALASAEVRDAARRLPLLERQAEIHSSIERFKERAEVPQDTAGAAAVPRRRPTESLASSVLQRDMFVDKRVQRGHTCLVPFPRTMRAAHPSIDYLDIATRDPPIRPPMTVRIRRRRLHDGGIGHVSEPAHAEPPAVAETVARIMERAARILDEIVNGLDTTPCTLFATAKAEDEYVRRQVDLHKYVDLLIESGYLKPAQSVTLPASGSAPVFVMVRAMESLLEPHADPSSSSVPPRLDANVYMKLVERPVDLLDTAAELPEGMAQLPERRFLVRASFCRSDLGLGQKSINVGNMQVDESSRKYLLIQNRAETPLMYAIRKTGSIASGDIRFVDSNRYGVVRGFDSRKIVFVFRPSLTGAYNEQISIANVLNAHGGKTATLKAVVRRPSKFYIQSLALSFPSPLSVDQRSDEFQALVLKNMTPKTRILVVRPIDPPPSDTPISVLLAPVFPADIADAAAPPPRLLDRETEEKIEALEQKLKIAVRKNRPEKIDKYHKKLAKLRGSAHAPADAQDTLPDGASSPGTNDKAVVVARADGDSHLVVTLPASADVSIPVVAVPHILEDGVSGVIAAQGFLVVHEQKDKDNIKVVTLSASVQID</sequence>
<proteinExistence type="predicted"/>
<organism evidence="1 2">
    <name type="scientific">Linderina macrospora</name>
    <dbReference type="NCBI Taxonomy" id="4868"/>
    <lineage>
        <taxon>Eukaryota</taxon>
        <taxon>Fungi</taxon>
        <taxon>Fungi incertae sedis</taxon>
        <taxon>Zoopagomycota</taxon>
        <taxon>Kickxellomycotina</taxon>
        <taxon>Kickxellomycetes</taxon>
        <taxon>Kickxellales</taxon>
        <taxon>Kickxellaceae</taxon>
        <taxon>Linderina</taxon>
    </lineage>
</organism>
<dbReference type="Proteomes" id="UP001150603">
    <property type="component" value="Unassembled WGS sequence"/>
</dbReference>
<comment type="caution">
    <text evidence="1">The sequence shown here is derived from an EMBL/GenBank/DDBJ whole genome shotgun (WGS) entry which is preliminary data.</text>
</comment>
<dbReference type="EMBL" id="JANBPW010000904">
    <property type="protein sequence ID" value="KAJ1947720.1"/>
    <property type="molecule type" value="Genomic_DNA"/>
</dbReference>
<evidence type="ECO:0000313" key="1">
    <source>
        <dbReference type="EMBL" id="KAJ1947720.1"/>
    </source>
</evidence>
<keyword evidence="2" id="KW-1185">Reference proteome</keyword>